<evidence type="ECO:0000313" key="3">
    <source>
        <dbReference type="Proteomes" id="UP001497512"/>
    </source>
</evidence>
<accession>A0ABP0UMG4</accession>
<dbReference type="PANTHER" id="PTHR48205">
    <property type="entry name" value="OS01G0742766 PROTEIN"/>
    <property type="match status" value="1"/>
</dbReference>
<organism evidence="2 3">
    <name type="scientific">Sphagnum troendelagicum</name>
    <dbReference type="NCBI Taxonomy" id="128251"/>
    <lineage>
        <taxon>Eukaryota</taxon>
        <taxon>Viridiplantae</taxon>
        <taxon>Streptophyta</taxon>
        <taxon>Embryophyta</taxon>
        <taxon>Bryophyta</taxon>
        <taxon>Sphagnophytina</taxon>
        <taxon>Sphagnopsida</taxon>
        <taxon>Sphagnales</taxon>
        <taxon>Sphagnaceae</taxon>
        <taxon>Sphagnum</taxon>
    </lineage>
</organism>
<feature type="compositionally biased region" description="Low complexity" evidence="1">
    <location>
        <begin position="80"/>
        <end position="108"/>
    </location>
</feature>
<dbReference type="EMBL" id="OZ019897">
    <property type="protein sequence ID" value="CAK9225579.1"/>
    <property type="molecule type" value="Genomic_DNA"/>
</dbReference>
<gene>
    <name evidence="2" type="ORF">CSSPTR1EN2_LOCUS17693</name>
</gene>
<proteinExistence type="predicted"/>
<keyword evidence="3" id="KW-1185">Reference proteome</keyword>
<evidence type="ECO:0000313" key="2">
    <source>
        <dbReference type="EMBL" id="CAK9225579.1"/>
    </source>
</evidence>
<feature type="compositionally biased region" description="Polar residues" evidence="1">
    <location>
        <begin position="134"/>
        <end position="154"/>
    </location>
</feature>
<evidence type="ECO:0000256" key="1">
    <source>
        <dbReference type="SAM" id="MobiDB-lite"/>
    </source>
</evidence>
<dbReference type="PANTHER" id="PTHR48205:SF1">
    <property type="entry name" value="OS01G0742766 PROTEIN"/>
    <property type="match status" value="1"/>
</dbReference>
<feature type="region of interest" description="Disordered" evidence="1">
    <location>
        <begin position="233"/>
        <end position="257"/>
    </location>
</feature>
<feature type="compositionally biased region" description="Basic and acidic residues" evidence="1">
    <location>
        <begin position="115"/>
        <end position="133"/>
    </location>
</feature>
<feature type="compositionally biased region" description="Basic and acidic residues" evidence="1">
    <location>
        <begin position="166"/>
        <end position="185"/>
    </location>
</feature>
<feature type="compositionally biased region" description="Basic and acidic residues" evidence="1">
    <location>
        <begin position="51"/>
        <end position="60"/>
    </location>
</feature>
<feature type="region of interest" description="Disordered" evidence="1">
    <location>
        <begin position="1"/>
        <end position="185"/>
    </location>
</feature>
<protein>
    <submittedName>
        <fullName evidence="2">Uncharacterized protein</fullName>
    </submittedName>
</protein>
<feature type="compositionally biased region" description="Polar residues" evidence="1">
    <location>
        <begin position="1"/>
        <end position="21"/>
    </location>
</feature>
<name>A0ABP0UMG4_9BRYO</name>
<reference evidence="2" key="1">
    <citation type="submission" date="2024-02" db="EMBL/GenBank/DDBJ databases">
        <authorList>
            <consortium name="ELIXIR-Norway"/>
            <consortium name="Elixir Norway"/>
        </authorList>
    </citation>
    <scope>NUCLEOTIDE SEQUENCE</scope>
</reference>
<dbReference type="Proteomes" id="UP001497512">
    <property type="component" value="Chromosome 5"/>
</dbReference>
<sequence>MEQQQQASQTGAMKPDSSSATGVVLSVEHPIPPRRRLVKSASAAAAYGRRGHVEPRREGEGGPPGFVSPGSFDRSGNNTSAPAVSASGIGVAGALNPGAGVVPPAAANDSLAGGFRDRERGPLRESIKGEMHGDQSSLTQGNSGSSKLGRSTYANAGAPEARPLGRRPEVNVRRHEPPSQKHSEEMRLQQAKRAALGRAQSLGAPGHFKSFDSPFGNFMVPVIPLQFFNKPQSAAAPTGAVPVAPSPLSAPLRGTDR</sequence>